<dbReference type="Pfam" id="PF24781">
    <property type="entry name" value="FANCA_helical"/>
    <property type="match status" value="1"/>
</dbReference>
<protein>
    <submittedName>
        <fullName evidence="2">Fanconi anemia group A protein</fullName>
    </submittedName>
    <submittedName>
        <fullName evidence="4">Uncharacterized protein LOC112679609 isoform X1</fullName>
    </submittedName>
</protein>
<reference evidence="2" key="1">
    <citation type="submission" date="2018-04" db="EMBL/GenBank/DDBJ databases">
        <title>Transcriptome assembly of Sipha flava.</title>
        <authorList>
            <person name="Scully E.D."/>
            <person name="Geib S.M."/>
            <person name="Palmer N.A."/>
            <person name="Koch K."/>
            <person name="Bradshaw J."/>
            <person name="Heng-Moss T."/>
            <person name="Sarath G."/>
        </authorList>
    </citation>
    <scope>NUCLEOTIDE SEQUENCE</scope>
</reference>
<evidence type="ECO:0000313" key="4">
    <source>
        <dbReference type="RefSeq" id="XP_025405266.1"/>
    </source>
</evidence>
<dbReference type="OrthoDB" id="2287188at2759"/>
<name>A0A2S2QLX2_9HEMI</name>
<sequence>MKCKMFVLKNAEELNQLFMRNKDMSMLLDEKDRNILHEFINELQITKDNCLSLLKTFLTLQEHNYSIEIIWLLHTKQIINFAEFIKCYQWDLDHIVKTLLIISESNDKLNQTILTDLLTSLLILLSGEPNHQFDQHIRIIQTFLKQSSLMILRKPETWVYLKNLQFSPFLIKSTIHKVFKVVLKNMLMADIDFHLDVAYEQYRLYKTPDPVHNMLLMILDELDVDVLYSLINNVVTLDAQKANWKMILSLITTFVKKKSYHSHILKLKLEELFNQTLCSSSTNKDFLKCKATLLIFRHCCLEIGLWSEYSRWYSSYKPNVDTAKVFYSLLTELLPNDLPAALAAHTNVQPKLTESCCNIQTEYVNKAQAQLTKINNGQDFMGLFKDYDDCQNRHEADIVKVLDSFKSTGQIMRVVLEAFVFRNKYFVGTFLKTLMDSKLVDDQLRNSFIEKLYSMNKIPKNVYNKWKQQQKSIYF</sequence>
<dbReference type="RefSeq" id="XP_025405266.1">
    <property type="nucleotide sequence ID" value="XM_025549481.1"/>
</dbReference>
<dbReference type="GO" id="GO:0043240">
    <property type="term" value="C:Fanconi anaemia nuclear complex"/>
    <property type="evidence" value="ECO:0007669"/>
    <property type="project" value="InterPro"/>
</dbReference>
<feature type="domain" description="Fanconi anaemia group A protein helical" evidence="1">
    <location>
        <begin position="393"/>
        <end position="468"/>
    </location>
</feature>
<dbReference type="EMBL" id="GGMS01009552">
    <property type="protein sequence ID" value="MBY78755.1"/>
    <property type="molecule type" value="Transcribed_RNA"/>
</dbReference>
<dbReference type="PANTHER" id="PTHR12047:SF2">
    <property type="entry name" value="FANCONI ANEMIA GROUP A PROTEIN"/>
    <property type="match status" value="1"/>
</dbReference>
<evidence type="ECO:0000313" key="3">
    <source>
        <dbReference type="Proteomes" id="UP000694846"/>
    </source>
</evidence>
<dbReference type="GO" id="GO:0036297">
    <property type="term" value="P:interstrand cross-link repair"/>
    <property type="evidence" value="ECO:0007669"/>
    <property type="project" value="InterPro"/>
</dbReference>
<keyword evidence="3" id="KW-1185">Reference proteome</keyword>
<gene>
    <name evidence="2" type="primary">FANCA</name>
    <name evidence="4" type="synonym">LOC112679609</name>
    <name evidence="2" type="ORF">g.144010</name>
</gene>
<evidence type="ECO:0000259" key="1">
    <source>
        <dbReference type="Pfam" id="PF24781"/>
    </source>
</evidence>
<reference evidence="4" key="2">
    <citation type="submission" date="2025-04" db="UniProtKB">
        <authorList>
            <consortium name="RefSeq"/>
        </authorList>
    </citation>
    <scope>IDENTIFICATION</scope>
    <source>
        <tissue evidence="4">Whole body</tissue>
    </source>
</reference>
<dbReference type="PANTHER" id="PTHR12047">
    <property type="entry name" value="FANCONI ANEMIA GROUP A PROTEIN"/>
    <property type="match status" value="1"/>
</dbReference>
<organism evidence="2">
    <name type="scientific">Sipha flava</name>
    <name type="common">yellow sugarcane aphid</name>
    <dbReference type="NCBI Taxonomy" id="143950"/>
    <lineage>
        <taxon>Eukaryota</taxon>
        <taxon>Metazoa</taxon>
        <taxon>Ecdysozoa</taxon>
        <taxon>Arthropoda</taxon>
        <taxon>Hexapoda</taxon>
        <taxon>Insecta</taxon>
        <taxon>Pterygota</taxon>
        <taxon>Neoptera</taxon>
        <taxon>Paraneoptera</taxon>
        <taxon>Hemiptera</taxon>
        <taxon>Sternorrhyncha</taxon>
        <taxon>Aphidomorpha</taxon>
        <taxon>Aphidoidea</taxon>
        <taxon>Aphididae</taxon>
        <taxon>Sipha</taxon>
    </lineage>
</organism>
<evidence type="ECO:0000313" key="2">
    <source>
        <dbReference type="EMBL" id="MBY78755.1"/>
    </source>
</evidence>
<dbReference type="AlphaFoldDB" id="A0A2S2QLX2"/>
<dbReference type="InterPro" id="IPR055386">
    <property type="entry name" value="FANCA_helical"/>
</dbReference>
<dbReference type="Proteomes" id="UP000694846">
    <property type="component" value="Unplaced"/>
</dbReference>
<proteinExistence type="predicted"/>
<dbReference type="InterPro" id="IPR003516">
    <property type="entry name" value="FANCA"/>
</dbReference>
<accession>A0A2S2QLX2</accession>